<dbReference type="AlphaFoldDB" id="A0A242C6K4"/>
<reference evidence="1" key="1">
    <citation type="submission" date="2017-05" db="EMBL/GenBank/DDBJ databases">
        <title>The Genome Sequence of Enterococcus sp. 4G2_DIV0659.</title>
        <authorList>
            <consortium name="The Broad Institute Genomics Platform"/>
            <consortium name="The Broad Institute Genomic Center for Infectious Diseases"/>
            <person name="Earl A."/>
            <person name="Manson A."/>
            <person name="Schwartman J."/>
            <person name="Gilmore M."/>
            <person name="Abouelleil A."/>
            <person name="Cao P."/>
            <person name="Chapman S."/>
            <person name="Cusick C."/>
            <person name="Shea T."/>
            <person name="Young S."/>
            <person name="Neafsey D."/>
            <person name="Nusbaum C."/>
            <person name="Birren B."/>
        </authorList>
    </citation>
    <scope>NUCLEOTIDE SEQUENCE [LARGE SCALE GENOMIC DNA]</scope>
    <source>
        <strain evidence="1">4G2_DIV0659</strain>
    </source>
</reference>
<proteinExistence type="predicted"/>
<dbReference type="STRING" id="1834181.A5880_002981"/>
<name>A0A242C6K4_9ENTE</name>
<comment type="caution">
    <text evidence="1">The sequence shown here is derived from an EMBL/GenBank/DDBJ whole genome shotgun (WGS) entry which is preliminary data.</text>
</comment>
<organism evidence="1">
    <name type="scientific">Candidatus Enterococcus mansonii</name>
    <dbReference type="NCBI Taxonomy" id="1834181"/>
    <lineage>
        <taxon>Bacteria</taxon>
        <taxon>Bacillati</taxon>
        <taxon>Bacillota</taxon>
        <taxon>Bacilli</taxon>
        <taxon>Lactobacillales</taxon>
        <taxon>Enterococcaceae</taxon>
        <taxon>Enterococcus</taxon>
    </lineage>
</organism>
<gene>
    <name evidence="1" type="ORF">A5880_002981</name>
</gene>
<protein>
    <submittedName>
        <fullName evidence="1">Uncharacterized protein</fullName>
    </submittedName>
</protein>
<evidence type="ECO:0000313" key="1">
    <source>
        <dbReference type="EMBL" id="OTO05806.1"/>
    </source>
</evidence>
<sequence length="81" mass="9520">MSYNIIRPKINMKAVISRMFENPFEEQIQALKEGEIAEIVVEPKDFPSFREAWKNLPDRMSIVGEAGLNGRIIYRYMKEEI</sequence>
<dbReference type="EMBL" id="NGLE01000004">
    <property type="protein sequence ID" value="OTO05806.1"/>
    <property type="molecule type" value="Genomic_DNA"/>
</dbReference>
<accession>A0A242C6K4</accession>